<reference evidence="1 2" key="2">
    <citation type="journal article" date="2022" name="Microorganisms">
        <title>Complete Genome Sequences of Two Flavobacterium ammonificans Strains and a Flavobacterium ammoniigenes Strain of Ammonifying Bacterioplankton Isolated from Surface River Water.</title>
        <authorList>
            <person name="Suda W."/>
            <person name="Ogata Y."/>
            <person name="Shindo C."/>
            <person name="Watanabe K."/>
        </authorList>
    </citation>
    <scope>NUCLEOTIDE SEQUENCE [LARGE SCALE GENOMIC DNA]</scope>
    <source>
        <strain evidence="1 2">GENT5</strain>
    </source>
</reference>
<dbReference type="Pfam" id="PF13585">
    <property type="entry name" value="CHU_C"/>
    <property type="match status" value="1"/>
</dbReference>
<gene>
    <name evidence="1" type="ORF">GENT5_05180</name>
</gene>
<protein>
    <recommendedName>
        <fullName evidence="3">Gliding motility-associated C-terminal domain-containing protein</fullName>
    </recommendedName>
</protein>
<organism evidence="1 2">
    <name type="scientific">Flavobacterium ammoniigenes</name>
    <dbReference type="NCBI Taxonomy" id="1751095"/>
    <lineage>
        <taxon>Bacteria</taxon>
        <taxon>Pseudomonadati</taxon>
        <taxon>Bacteroidota</taxon>
        <taxon>Flavobacteriia</taxon>
        <taxon>Flavobacteriales</taxon>
        <taxon>Flavobacteriaceae</taxon>
        <taxon>Flavobacterium</taxon>
    </lineage>
</organism>
<evidence type="ECO:0000313" key="1">
    <source>
        <dbReference type="EMBL" id="BDB54213.1"/>
    </source>
</evidence>
<name>A0ABM7V3W7_9FLAO</name>
<keyword evidence="2" id="KW-1185">Reference proteome</keyword>
<dbReference type="EMBL" id="AP025184">
    <property type="protein sequence ID" value="BDB54213.1"/>
    <property type="molecule type" value="Genomic_DNA"/>
</dbReference>
<proteinExistence type="predicted"/>
<dbReference type="Proteomes" id="UP001319867">
    <property type="component" value="Chromosome"/>
</dbReference>
<evidence type="ECO:0008006" key="3">
    <source>
        <dbReference type="Google" id="ProtNLM"/>
    </source>
</evidence>
<dbReference type="Pfam" id="PF13573">
    <property type="entry name" value="SprB"/>
    <property type="match status" value="3"/>
</dbReference>
<reference evidence="1 2" key="1">
    <citation type="journal article" date="2022" name="Int. J. Syst. Evol. Microbiol.">
        <title>Flavobacterium ammonificans sp. nov. and Flavobacterium ammoniigenes sp. nov., ammonifying bacteria isolated from surface river water.</title>
        <authorList>
            <person name="Watanabe K."/>
            <person name="Kitamura T."/>
            <person name="Ogata Y."/>
            <person name="Shindo C."/>
            <person name="Suda W."/>
        </authorList>
    </citation>
    <scope>NUCLEOTIDE SEQUENCE [LARGE SCALE GENOMIC DNA]</scope>
    <source>
        <strain evidence="1 2">GENT5</strain>
    </source>
</reference>
<evidence type="ECO:0000313" key="2">
    <source>
        <dbReference type="Proteomes" id="UP001319867"/>
    </source>
</evidence>
<dbReference type="NCBIfam" id="TIGR04131">
    <property type="entry name" value="Bac_Flav_CTERM"/>
    <property type="match status" value="1"/>
</dbReference>
<dbReference type="InterPro" id="IPR025667">
    <property type="entry name" value="SprB_repeat"/>
</dbReference>
<sequence>MTKTLQAQTGTSLPSFTITAQVLQNANCNQKGILLAEAKDGLAPYQYQIVQAIPPGSSPIPPPPPTPIGSWSTSNTFSIAEGTYVLFAKDRLGVVVSTIKTITKDSVPKTLLTLANRCVPEGNFELQLAATQPGIPPYFLSINGSVFQTITLPYTLSNQNSGEYSLTLKDSNGCESAQTISIFSPLALSTASISQPSCTSDDGKIELATKGGSANLEYQIIGKLPTTNPVFTALSSGSFRFRVQDKTTGCFDEIEVKLESATPIAGLKLTATDVSCNGGNDGSITVHIDYSNSSTNDSSTYKYSIDKIHFQVSPLFLGLKAGSYTVDVISERGCTATGTITILEPEPLVVNLTIKTPLNCSVPPLLELVVNGGNPGYTFGSDGIVFNKTILNSPEEIEAGIGSYTIYVKDSKGCRSKSNEIRIDSIPGLFVEVDESLATIKCNGETTATITAKASGGVGIYRYSLVDELSNTLRPFQTSGVFTNLGAGNYSIKAESNNCSPAFSKRIIINDLAPLGLSLKSGGINEIMALPTGGVGNYTFTFEGEYYDDIPSYIYYTTQDFLVTVQDANGCTASVSQKFNYIDLCTPNYFTPNGDGLNDTWAPGCSTNYTNLVFSLYDRYGHELGTFRQGQSWDGSHQGVPLPSGDYWYLLKLNNSKDDREFVGHFTLYR</sequence>
<dbReference type="InterPro" id="IPR026341">
    <property type="entry name" value="T9SS_type_B"/>
</dbReference>
<accession>A0ABM7V3W7</accession>